<dbReference type="EMBL" id="FMKA01000004">
    <property type="protein sequence ID" value="SCP96362.1"/>
    <property type="molecule type" value="Genomic_DNA"/>
</dbReference>
<evidence type="ECO:0000256" key="1">
    <source>
        <dbReference type="SAM" id="MobiDB-lite"/>
    </source>
</evidence>
<dbReference type="RefSeq" id="WP_091231512.1">
    <property type="nucleotide sequence ID" value="NZ_FMKA01000004.1"/>
</dbReference>
<dbReference type="InterPro" id="IPR043756">
    <property type="entry name" value="DUF5702"/>
</dbReference>
<evidence type="ECO:0000256" key="2">
    <source>
        <dbReference type="SAM" id="Phobius"/>
    </source>
</evidence>
<dbReference type="Pfam" id="PF18960">
    <property type="entry name" value="DUF5702"/>
    <property type="match status" value="1"/>
</dbReference>
<organism evidence="3 4">
    <name type="scientific">Anaerobium acetethylicum</name>
    <dbReference type="NCBI Taxonomy" id="1619234"/>
    <lineage>
        <taxon>Bacteria</taxon>
        <taxon>Bacillati</taxon>
        <taxon>Bacillota</taxon>
        <taxon>Clostridia</taxon>
        <taxon>Lachnospirales</taxon>
        <taxon>Lachnospiraceae</taxon>
        <taxon>Anaerobium</taxon>
    </lineage>
</organism>
<feature type="compositionally biased region" description="Basic and acidic residues" evidence="1">
    <location>
        <begin position="179"/>
        <end position="204"/>
    </location>
</feature>
<feature type="transmembrane region" description="Helical" evidence="2">
    <location>
        <begin position="12"/>
        <end position="36"/>
    </location>
</feature>
<proteinExistence type="predicted"/>
<keyword evidence="2" id="KW-1133">Transmembrane helix</keyword>
<feature type="region of interest" description="Disordered" evidence="1">
    <location>
        <begin position="171"/>
        <end position="210"/>
    </location>
</feature>
<gene>
    <name evidence="3" type="ORF">SAMN05421730_1004133</name>
</gene>
<evidence type="ECO:0000313" key="4">
    <source>
        <dbReference type="Proteomes" id="UP000199315"/>
    </source>
</evidence>
<keyword evidence="4" id="KW-1185">Reference proteome</keyword>
<dbReference type="Proteomes" id="UP000199315">
    <property type="component" value="Unassembled WGS sequence"/>
</dbReference>
<accession>A0A1D3TRK1</accession>
<sequence>MHTVRGNSEKAGFCGQITIFLSLIMVLVLSLILTAAEAARIQAVKIQIENITDMGLDSIFAEYDRGLLEKYDLFFVDGACGGSALVRENMGTRLRSYMEYNYMPEKGEIHQENADLWRARPEKVAVSGIMRATDYGGAVFREQAVAYMKDRTGIDKLTWLFDMLRITGGTDSGGQTFTEKSRENRQDRKTLEKEAESLPDKSAGETEDPSAAIEELKKTSILNLVLKHPEQVSNKKITLTDAPSRRKFQKEEIPLEEDNETSQKITELLFDEYILEKFPSALDTPAGGVLDYEAEYVLMGKDSDIRNLEGTTQRLLLMREGANFLYLMGDSAKCSEAYAMAAALAGYTGMPPLIKAVQMSILLAWAYGESIIDVRYLLSGGRLPFIKTAKDWQLSLENLPQLQKHLDRQGNGDSSAPGYEDYLRVLLYAGSGDEKPMRCLDIIEKELQMEEGAEGLRMENCIAGAAVSMTWKAESLFFSFPFMKSQQYLEDGYYFSIEKSYSY</sequence>
<name>A0A1D3TRK1_9FIRM</name>
<keyword evidence="2" id="KW-0812">Transmembrane</keyword>
<dbReference type="STRING" id="1619234.SAMN05421730_1004133"/>
<reference evidence="3 4" key="1">
    <citation type="submission" date="2016-09" db="EMBL/GenBank/DDBJ databases">
        <authorList>
            <person name="Capua I."/>
            <person name="De Benedictis P."/>
            <person name="Joannis T."/>
            <person name="Lombin L.H."/>
            <person name="Cattoli G."/>
        </authorList>
    </citation>
    <scope>NUCLEOTIDE SEQUENCE [LARGE SCALE GENOMIC DNA]</scope>
    <source>
        <strain evidence="3 4">GluBS11</strain>
    </source>
</reference>
<protein>
    <submittedName>
        <fullName evidence="3">Uncharacterized protein</fullName>
    </submittedName>
</protein>
<keyword evidence="2" id="KW-0472">Membrane</keyword>
<dbReference type="AlphaFoldDB" id="A0A1D3TRK1"/>
<dbReference type="OrthoDB" id="5135382at2"/>
<evidence type="ECO:0000313" key="3">
    <source>
        <dbReference type="EMBL" id="SCP96362.1"/>
    </source>
</evidence>